<comment type="subcellular location">
    <subcellularLocation>
        <location evidence="1">Secreted</location>
    </subcellularLocation>
</comment>
<dbReference type="PANTHER" id="PTHR11857:SF43">
    <property type="entry name" value="GEO07291P1-RELATED"/>
    <property type="match status" value="1"/>
</dbReference>
<dbReference type="GO" id="GO:0005615">
    <property type="term" value="C:extracellular space"/>
    <property type="evidence" value="ECO:0007669"/>
    <property type="project" value="TreeGrafter"/>
</dbReference>
<proteinExistence type="inferred from homology"/>
<dbReference type="SUPFAM" id="SSF47565">
    <property type="entry name" value="Insect pheromone/odorant-binding proteins"/>
    <property type="match status" value="1"/>
</dbReference>
<organism evidence="6 7">
    <name type="scientific">Lasius platythorax</name>
    <dbReference type="NCBI Taxonomy" id="488582"/>
    <lineage>
        <taxon>Eukaryota</taxon>
        <taxon>Metazoa</taxon>
        <taxon>Ecdysozoa</taxon>
        <taxon>Arthropoda</taxon>
        <taxon>Hexapoda</taxon>
        <taxon>Insecta</taxon>
        <taxon>Pterygota</taxon>
        <taxon>Neoptera</taxon>
        <taxon>Endopterygota</taxon>
        <taxon>Hymenoptera</taxon>
        <taxon>Apocrita</taxon>
        <taxon>Aculeata</taxon>
        <taxon>Formicoidea</taxon>
        <taxon>Formicidae</taxon>
        <taxon>Formicinae</taxon>
        <taxon>Lasius</taxon>
        <taxon>Lasius</taxon>
    </lineage>
</organism>
<evidence type="ECO:0000313" key="6">
    <source>
        <dbReference type="EMBL" id="CAL1673624.1"/>
    </source>
</evidence>
<name>A0AAV2N295_9HYME</name>
<evidence type="ECO:0000256" key="2">
    <source>
        <dbReference type="ARBA" id="ARBA00008098"/>
    </source>
</evidence>
<reference evidence="6 7" key="1">
    <citation type="submission" date="2024-04" db="EMBL/GenBank/DDBJ databases">
        <authorList>
            <consortium name="Molecular Ecology Group"/>
        </authorList>
    </citation>
    <scope>NUCLEOTIDE SEQUENCE [LARGE SCALE GENOMIC DNA]</scope>
</reference>
<dbReference type="InterPro" id="IPR036728">
    <property type="entry name" value="PBP_GOBP_sf"/>
</dbReference>
<sequence length="133" mass="14192">MKAIVIVFAITIVAVLGGLTDEQKAKLRQYKESCINESGVDPSVVENAKKGQIAEGDEKLACFSTCMLKKIGILKANGDIDWEVARAKVPAGTSQEEADRIYNNCQNVAGNGCQKGANLLKCFAENKGASILT</sequence>
<keyword evidence="4 5" id="KW-0732">Signal</keyword>
<dbReference type="AlphaFoldDB" id="A0AAV2N295"/>
<dbReference type="PANTHER" id="PTHR11857">
    <property type="entry name" value="ODORANT BINDING PROTEIN-RELATED"/>
    <property type="match status" value="1"/>
</dbReference>
<feature type="signal peptide" evidence="5">
    <location>
        <begin position="1"/>
        <end position="17"/>
    </location>
</feature>
<protein>
    <submittedName>
        <fullName evidence="6">Uncharacterized protein</fullName>
    </submittedName>
</protein>
<keyword evidence="7" id="KW-1185">Reference proteome</keyword>
<evidence type="ECO:0000313" key="7">
    <source>
        <dbReference type="Proteomes" id="UP001497644"/>
    </source>
</evidence>
<evidence type="ECO:0000256" key="3">
    <source>
        <dbReference type="ARBA" id="ARBA00022525"/>
    </source>
</evidence>
<evidence type="ECO:0000256" key="5">
    <source>
        <dbReference type="SAM" id="SignalP"/>
    </source>
</evidence>
<dbReference type="Proteomes" id="UP001497644">
    <property type="component" value="Chromosome 1"/>
</dbReference>
<comment type="similarity">
    <text evidence="2">Belongs to the PBP/GOBP family.</text>
</comment>
<dbReference type="FunFam" id="1.10.238.20:FF:000001">
    <property type="entry name" value="General odorant-binding protein lush"/>
    <property type="match status" value="1"/>
</dbReference>
<dbReference type="Gene3D" id="1.10.238.20">
    <property type="entry name" value="Pheromone/general odorant binding protein domain"/>
    <property type="match status" value="1"/>
</dbReference>
<dbReference type="GO" id="GO:0005549">
    <property type="term" value="F:odorant binding"/>
    <property type="evidence" value="ECO:0007669"/>
    <property type="project" value="InterPro"/>
</dbReference>
<evidence type="ECO:0000256" key="4">
    <source>
        <dbReference type="ARBA" id="ARBA00022729"/>
    </source>
</evidence>
<dbReference type="SMART" id="SM00708">
    <property type="entry name" value="PhBP"/>
    <property type="match status" value="1"/>
</dbReference>
<dbReference type="EMBL" id="OZ034824">
    <property type="protein sequence ID" value="CAL1673624.1"/>
    <property type="molecule type" value="Genomic_DNA"/>
</dbReference>
<dbReference type="CDD" id="cd23992">
    <property type="entry name" value="PBP_GOBP"/>
    <property type="match status" value="1"/>
</dbReference>
<dbReference type="Pfam" id="PF01395">
    <property type="entry name" value="PBP_GOBP"/>
    <property type="match status" value="1"/>
</dbReference>
<dbReference type="GO" id="GO:0007608">
    <property type="term" value="P:sensory perception of smell"/>
    <property type="evidence" value="ECO:0007669"/>
    <property type="project" value="TreeGrafter"/>
</dbReference>
<gene>
    <name evidence="6" type="ORF">LPLAT_LOCUS477</name>
</gene>
<accession>A0AAV2N295</accession>
<evidence type="ECO:0000256" key="1">
    <source>
        <dbReference type="ARBA" id="ARBA00004613"/>
    </source>
</evidence>
<feature type="chain" id="PRO_5043819515" evidence="5">
    <location>
        <begin position="18"/>
        <end position="133"/>
    </location>
</feature>
<dbReference type="InterPro" id="IPR006170">
    <property type="entry name" value="PBP/GOBP"/>
</dbReference>
<keyword evidence="3" id="KW-0964">Secreted</keyword>